<reference evidence="1" key="1">
    <citation type="submission" date="2020-07" db="EMBL/GenBank/DDBJ databases">
        <title>Genome sequences of bacteria associated with the marine, planktonic diatom Thalassiosira profunda strain ECT2AJA-044.</title>
        <authorList>
            <person name="Gargas C.B."/>
            <person name="Roberts W.R."/>
            <person name="Alverson A.J."/>
        </authorList>
    </citation>
    <scope>NUCLEOTIDE SEQUENCE</scope>
    <source>
        <strain evidence="1">ECT2AJA-044</strain>
    </source>
</reference>
<organism evidence="1 2">
    <name type="scientific">Cognatishimia activa</name>
    <dbReference type="NCBI Taxonomy" id="1715691"/>
    <lineage>
        <taxon>Bacteria</taxon>
        <taxon>Pseudomonadati</taxon>
        <taxon>Pseudomonadota</taxon>
        <taxon>Alphaproteobacteria</taxon>
        <taxon>Rhodobacterales</taxon>
        <taxon>Paracoccaceae</taxon>
        <taxon>Cognatishimia</taxon>
    </lineage>
</organism>
<accession>A0A975EPD4</accession>
<protein>
    <submittedName>
        <fullName evidence="1">DUF2256 domain-containing protein</fullName>
    </submittedName>
</protein>
<dbReference type="AlphaFoldDB" id="A0A975EPD4"/>
<name>A0A975EPD4_9RHOB</name>
<evidence type="ECO:0000313" key="1">
    <source>
        <dbReference type="EMBL" id="QTN35897.1"/>
    </source>
</evidence>
<dbReference type="InterPro" id="IPR017136">
    <property type="entry name" value="UCP037205"/>
</dbReference>
<dbReference type="PANTHER" id="PTHR37463:SF1">
    <property type="entry name" value="DUF2256 DOMAIN-CONTAINING PROTEIN"/>
    <property type="match status" value="1"/>
</dbReference>
<dbReference type="KEGG" id="cact:HZ995_15755"/>
<sequence length="50" mass="6224">MKKSELPQKACPVCKRPFLWRKKWKKDWENVRYCSERCRRQRSSHIGDDE</sequence>
<proteinExistence type="predicted"/>
<dbReference type="PANTHER" id="PTHR37463">
    <property type="entry name" value="GSL3115 PROTEIN"/>
    <property type="match status" value="1"/>
</dbReference>
<dbReference type="EMBL" id="CP060010">
    <property type="protein sequence ID" value="QTN35897.1"/>
    <property type="molecule type" value="Genomic_DNA"/>
</dbReference>
<gene>
    <name evidence="1" type="ORF">HZ995_15755</name>
</gene>
<dbReference type="Pfam" id="PF10013">
    <property type="entry name" value="DUF2256"/>
    <property type="match status" value="1"/>
</dbReference>
<dbReference type="Proteomes" id="UP000665026">
    <property type="component" value="Chromosome"/>
</dbReference>
<dbReference type="PIRSF" id="PIRSF037205">
    <property type="entry name" value="UCP037205"/>
    <property type="match status" value="1"/>
</dbReference>
<evidence type="ECO:0000313" key="2">
    <source>
        <dbReference type="Proteomes" id="UP000665026"/>
    </source>
</evidence>